<accession>A0AAV9WXR8</accession>
<organism evidence="3 4">
    <name type="scientific">Orbilia ellipsospora</name>
    <dbReference type="NCBI Taxonomy" id="2528407"/>
    <lineage>
        <taxon>Eukaryota</taxon>
        <taxon>Fungi</taxon>
        <taxon>Dikarya</taxon>
        <taxon>Ascomycota</taxon>
        <taxon>Pezizomycotina</taxon>
        <taxon>Orbiliomycetes</taxon>
        <taxon>Orbiliales</taxon>
        <taxon>Orbiliaceae</taxon>
        <taxon>Orbilia</taxon>
    </lineage>
</organism>
<comment type="caution">
    <text evidence="3">The sequence shown here is derived from an EMBL/GenBank/DDBJ whole genome shotgun (WGS) entry which is preliminary data.</text>
</comment>
<dbReference type="Proteomes" id="UP001365542">
    <property type="component" value="Unassembled WGS sequence"/>
</dbReference>
<feature type="region of interest" description="Disordered" evidence="2">
    <location>
        <begin position="1"/>
        <end position="27"/>
    </location>
</feature>
<evidence type="ECO:0000256" key="2">
    <source>
        <dbReference type="SAM" id="MobiDB-lite"/>
    </source>
</evidence>
<dbReference type="AlphaFoldDB" id="A0AAV9WXR8"/>
<sequence length="493" mass="55575">MANSNNPPFESGHSGIKSLGVDKSDNAGTPFSEVMNRSAYSYVKFREAGDRLSAAQNDLHRSKAENLAFPKAHDRSYIRYNAAKQEYDKALKERDDAAGALDRMLSKLAYRSDGLEVSEHPPITAFTSIEPTNILISHTRGSESGVENYYEESGNLSILIQEITKENLAIRETIQGIRRIVEDIQTTQKCIRLDITRLDQNYHSLQLTANQATSQSNEEFVYKRELEASCASITGQVGDLGVDIGKNRQALEFAEKAFDKIYQRLEIAEELQRVEHPPCNVSAIKDLDERLNNIEDLISTVQEMQARVQSFHDNFLKNEPASNSQTYLQKLRGEIQENIMSKMAPLEENVSSKLKQYSESLARIDILANDLGQQRQALDTVRNTVTRIEEANSSIHGKTAAVDDQVRGLIMTVQHINKKFDEFSVDEIVMKINLSLRNASDKSVQALTNQIQGMSRTLLEKMDVVEQFERRLRVIENITYPAANQNIDSLPTS</sequence>
<keyword evidence="1" id="KW-0175">Coiled coil</keyword>
<reference evidence="3 4" key="1">
    <citation type="submission" date="2019-10" db="EMBL/GenBank/DDBJ databases">
        <authorList>
            <person name="Palmer J.M."/>
        </authorList>
    </citation>
    <scope>NUCLEOTIDE SEQUENCE [LARGE SCALE GENOMIC DNA]</scope>
    <source>
        <strain evidence="3 4">TWF694</strain>
    </source>
</reference>
<keyword evidence="4" id="KW-1185">Reference proteome</keyword>
<gene>
    <name evidence="3" type="ORF">TWF694_003910</name>
</gene>
<evidence type="ECO:0000256" key="1">
    <source>
        <dbReference type="SAM" id="Coils"/>
    </source>
</evidence>
<dbReference type="EMBL" id="JAVHJO010000014">
    <property type="protein sequence ID" value="KAK6528655.1"/>
    <property type="molecule type" value="Genomic_DNA"/>
</dbReference>
<evidence type="ECO:0000313" key="3">
    <source>
        <dbReference type="EMBL" id="KAK6528655.1"/>
    </source>
</evidence>
<proteinExistence type="predicted"/>
<protein>
    <submittedName>
        <fullName evidence="3">Uncharacterized protein</fullName>
    </submittedName>
</protein>
<name>A0AAV9WXR8_9PEZI</name>
<evidence type="ECO:0000313" key="4">
    <source>
        <dbReference type="Proteomes" id="UP001365542"/>
    </source>
</evidence>
<feature type="coiled-coil region" evidence="1">
    <location>
        <begin position="251"/>
        <end position="307"/>
    </location>
</feature>